<sequence length="229" mass="25072">MRSFETDAIATMKKHILGGLLLWLMAEAGHQADVYRTYQLNGRFSWAYYALCRNRPAIDRLHALAAQRLTQRAFVEIRHGAVVDSAGHLSRPLRVCVLELAHDLQPAGTFYADLQPVKPAGEPFAATSPCGTTRACQCLDWLGPAVEGGFLLGLSGSGPERGHTSTEFEFVRVNNPTFQAVLQHSLCYTPVRSGEFIASRGVAPGWPLPYNDDRADLLIIKALQGIGIL</sequence>
<name>A0ABT9ABU8_9BACT</name>
<gene>
    <name evidence="1" type="ORF">Q5H92_13160</name>
</gene>
<organism evidence="1 2">
    <name type="scientific">Hymenobacter mellowenesis</name>
    <dbReference type="NCBI Taxonomy" id="3063995"/>
    <lineage>
        <taxon>Bacteria</taxon>
        <taxon>Pseudomonadati</taxon>
        <taxon>Bacteroidota</taxon>
        <taxon>Cytophagia</taxon>
        <taxon>Cytophagales</taxon>
        <taxon>Hymenobacteraceae</taxon>
        <taxon>Hymenobacter</taxon>
    </lineage>
</organism>
<evidence type="ECO:0000313" key="2">
    <source>
        <dbReference type="Proteomes" id="UP001167796"/>
    </source>
</evidence>
<dbReference type="RefSeq" id="WP_305011992.1">
    <property type="nucleotide sequence ID" value="NZ_JAUQSX010000006.1"/>
</dbReference>
<dbReference type="Proteomes" id="UP001167796">
    <property type="component" value="Unassembled WGS sequence"/>
</dbReference>
<reference evidence="1" key="1">
    <citation type="submission" date="2023-07" db="EMBL/GenBank/DDBJ databases">
        <authorList>
            <person name="Kim M.K."/>
        </authorList>
    </citation>
    <scope>NUCLEOTIDE SEQUENCE</scope>
    <source>
        <strain evidence="1">M29</strain>
    </source>
</reference>
<protein>
    <submittedName>
        <fullName evidence="1">Uncharacterized protein</fullName>
    </submittedName>
</protein>
<evidence type="ECO:0000313" key="1">
    <source>
        <dbReference type="EMBL" id="MDO7847315.1"/>
    </source>
</evidence>
<accession>A0ABT9ABU8</accession>
<proteinExistence type="predicted"/>
<comment type="caution">
    <text evidence="1">The sequence shown here is derived from an EMBL/GenBank/DDBJ whole genome shotgun (WGS) entry which is preliminary data.</text>
</comment>
<dbReference type="EMBL" id="JAUQSX010000006">
    <property type="protein sequence ID" value="MDO7847315.1"/>
    <property type="molecule type" value="Genomic_DNA"/>
</dbReference>
<keyword evidence="2" id="KW-1185">Reference proteome</keyword>